<accession>A0A947D0P3</accession>
<dbReference type="Proteomes" id="UP000766595">
    <property type="component" value="Unassembled WGS sequence"/>
</dbReference>
<keyword evidence="9" id="KW-1185">Reference proteome</keyword>
<dbReference type="Pfam" id="PF00082">
    <property type="entry name" value="Peptidase_S8"/>
    <property type="match status" value="1"/>
</dbReference>
<keyword evidence="4 5" id="KW-0720">Serine protease</keyword>
<dbReference type="AlphaFoldDB" id="A0A947D0P3"/>
<dbReference type="InterPro" id="IPR000209">
    <property type="entry name" value="Peptidase_S8/S53_dom"/>
</dbReference>
<dbReference type="InterPro" id="IPR036852">
    <property type="entry name" value="Peptidase_S8/S53_dom_sf"/>
</dbReference>
<dbReference type="PANTHER" id="PTHR43806:SF11">
    <property type="entry name" value="CEREVISIN-RELATED"/>
    <property type="match status" value="1"/>
</dbReference>
<dbReference type="InterPro" id="IPR015500">
    <property type="entry name" value="Peptidase_S8_subtilisin-rel"/>
</dbReference>
<dbReference type="RefSeq" id="WP_261966772.1">
    <property type="nucleotide sequence ID" value="NZ_JAHHZF010000001.1"/>
</dbReference>
<gene>
    <name evidence="8" type="ORF">KL771_01385</name>
</gene>
<dbReference type="InterPro" id="IPR023828">
    <property type="entry name" value="Peptidase_S8_Ser-AS"/>
</dbReference>
<evidence type="ECO:0000256" key="5">
    <source>
        <dbReference type="PROSITE-ProRule" id="PRU01240"/>
    </source>
</evidence>
<comment type="similarity">
    <text evidence="1 5 6">Belongs to the peptidase S8 family.</text>
</comment>
<feature type="active site" description="Charge relay system" evidence="5">
    <location>
        <position position="303"/>
    </location>
</feature>
<comment type="caution">
    <text evidence="8">The sequence shown here is derived from an EMBL/GenBank/DDBJ whole genome shotgun (WGS) entry which is preliminary data.</text>
</comment>
<keyword evidence="3 5" id="KW-0378">Hydrolase</keyword>
<dbReference type="SUPFAM" id="SSF52743">
    <property type="entry name" value="Subtilisin-like"/>
    <property type="match status" value="1"/>
</dbReference>
<feature type="active site" description="Charge relay system" evidence="5">
    <location>
        <position position="479"/>
    </location>
</feature>
<evidence type="ECO:0000256" key="1">
    <source>
        <dbReference type="ARBA" id="ARBA00011073"/>
    </source>
</evidence>
<evidence type="ECO:0000256" key="6">
    <source>
        <dbReference type="RuleBase" id="RU003355"/>
    </source>
</evidence>
<evidence type="ECO:0000259" key="7">
    <source>
        <dbReference type="Pfam" id="PF00082"/>
    </source>
</evidence>
<evidence type="ECO:0000256" key="3">
    <source>
        <dbReference type="ARBA" id="ARBA00022801"/>
    </source>
</evidence>
<dbReference type="GO" id="GO:0004252">
    <property type="term" value="F:serine-type endopeptidase activity"/>
    <property type="evidence" value="ECO:0007669"/>
    <property type="project" value="UniProtKB-UniRule"/>
</dbReference>
<dbReference type="PANTHER" id="PTHR43806">
    <property type="entry name" value="PEPTIDASE S8"/>
    <property type="match status" value="1"/>
</dbReference>
<dbReference type="PRINTS" id="PR00723">
    <property type="entry name" value="SUBTILISIN"/>
</dbReference>
<reference evidence="8 9" key="1">
    <citation type="submission" date="2021-06" db="EMBL/GenBank/DDBJ databases">
        <authorList>
            <person name="Grouzdev D.S."/>
            <person name="Koziaeva V."/>
        </authorList>
    </citation>
    <scope>NUCLEOTIDE SEQUENCE [LARGE SCALE GENOMIC DNA]</scope>
    <source>
        <strain evidence="8 9">22</strain>
    </source>
</reference>
<feature type="active site" description="Charge relay system" evidence="5">
    <location>
        <position position="265"/>
    </location>
</feature>
<evidence type="ECO:0000313" key="8">
    <source>
        <dbReference type="EMBL" id="MBT9288083.1"/>
    </source>
</evidence>
<organism evidence="8 9">
    <name type="scientific">Prosthecodimorpha staleyi</name>
    <dbReference type="NCBI Taxonomy" id="2840188"/>
    <lineage>
        <taxon>Bacteria</taxon>
        <taxon>Pseudomonadati</taxon>
        <taxon>Pseudomonadota</taxon>
        <taxon>Alphaproteobacteria</taxon>
        <taxon>Hyphomicrobiales</taxon>
        <taxon>Ancalomicrobiaceae</taxon>
        <taxon>Prosthecodimorpha</taxon>
    </lineage>
</organism>
<dbReference type="GO" id="GO:0006508">
    <property type="term" value="P:proteolysis"/>
    <property type="evidence" value="ECO:0007669"/>
    <property type="project" value="UniProtKB-KW"/>
</dbReference>
<keyword evidence="2 5" id="KW-0645">Protease</keyword>
<dbReference type="EMBL" id="JAHHZF010000001">
    <property type="protein sequence ID" value="MBT9288083.1"/>
    <property type="molecule type" value="Genomic_DNA"/>
</dbReference>
<proteinExistence type="inferred from homology"/>
<name>A0A947D0P3_9HYPH</name>
<feature type="domain" description="Peptidase S8/S53" evidence="7">
    <location>
        <begin position="256"/>
        <end position="534"/>
    </location>
</feature>
<dbReference type="PROSITE" id="PS00138">
    <property type="entry name" value="SUBTILASE_SER"/>
    <property type="match status" value="1"/>
</dbReference>
<dbReference type="PROSITE" id="PS00137">
    <property type="entry name" value="SUBTILASE_HIS"/>
    <property type="match status" value="1"/>
</dbReference>
<dbReference type="Gene3D" id="3.40.50.200">
    <property type="entry name" value="Peptidase S8/S53 domain"/>
    <property type="match status" value="1"/>
</dbReference>
<evidence type="ECO:0000256" key="4">
    <source>
        <dbReference type="ARBA" id="ARBA00022825"/>
    </source>
</evidence>
<dbReference type="PROSITE" id="PS00136">
    <property type="entry name" value="SUBTILASE_ASP"/>
    <property type="match status" value="1"/>
</dbReference>
<dbReference type="InterPro" id="IPR050131">
    <property type="entry name" value="Peptidase_S8_subtilisin-like"/>
</dbReference>
<evidence type="ECO:0000256" key="2">
    <source>
        <dbReference type="ARBA" id="ARBA00022670"/>
    </source>
</evidence>
<evidence type="ECO:0000313" key="9">
    <source>
        <dbReference type="Proteomes" id="UP000766595"/>
    </source>
</evidence>
<dbReference type="InterPro" id="IPR023827">
    <property type="entry name" value="Peptidase_S8_Asp-AS"/>
</dbReference>
<protein>
    <submittedName>
        <fullName evidence="8">S8 family serine peptidase</fullName>
    </submittedName>
</protein>
<sequence length="550" mass="57960">MAKVSADHLKRLREQVEAIRDTEPSDFHEIIVKAGTENDAEDAFSRSIATTLRKRSMSTSARDVLPSKRVDEAAVVRSSQRKGVASSSRFVAAAQAVNDLSLSGSADRLPKGSGDGEELAGKSMGAIISLLRQTSMAALQQVTSALQEAMPQRATAAAATASKRAGAGRKGVAFRPREFWSSGSILLRVAGKDLANLYSDALAEKIEAVFPNRRVTLPPAVAPNRIPHWIEDNKVSGWGVRSIGALGVWGAFNARGAGVRIALLDTGIDPTHPDLAGKIDAWEEFDERGDPVPGSKPYDSDRHGTHCAGIMVGGNANGRWIGVAPEARIAAALVLNGERGGTHAQILAGMEWAINQKVDVINMSLGGLMWGPDVPSTYTSAIMNALRVGIPVVTAIGNEGSQTSGSPGNDILAFAVGATDFLNRAAGFSGGRTQVIRQSPFFSKDLLPLVYSKPDISAPGVAIESSVPGGKWEHFNGTSMAAPHVAGAIALLLSATAIRDRVDPAERALLLQDLLTGSAEELGEAGQNHRFGFGRVDILRAVGFARDLGY</sequence>
<dbReference type="PROSITE" id="PS51892">
    <property type="entry name" value="SUBTILASE"/>
    <property type="match status" value="1"/>
</dbReference>
<dbReference type="InterPro" id="IPR022398">
    <property type="entry name" value="Peptidase_S8_His-AS"/>
</dbReference>